<dbReference type="PROSITE" id="PS50850">
    <property type="entry name" value="MFS"/>
    <property type="match status" value="1"/>
</dbReference>
<evidence type="ECO:0000256" key="7">
    <source>
        <dbReference type="ARBA" id="ARBA00023136"/>
    </source>
</evidence>
<dbReference type="CDD" id="cd17320">
    <property type="entry name" value="MFS_MdfA_MDR_like"/>
    <property type="match status" value="1"/>
</dbReference>
<evidence type="ECO:0000256" key="8">
    <source>
        <dbReference type="RuleBase" id="RU365088"/>
    </source>
</evidence>
<feature type="transmembrane region" description="Helical" evidence="8">
    <location>
        <begin position="344"/>
        <end position="364"/>
    </location>
</feature>
<dbReference type="FunFam" id="1.20.1720.10:FF:000005">
    <property type="entry name" value="Bcr/CflA family efflux transporter"/>
    <property type="match status" value="1"/>
</dbReference>
<evidence type="ECO:0000256" key="5">
    <source>
        <dbReference type="ARBA" id="ARBA00022692"/>
    </source>
</evidence>
<keyword evidence="4 8" id="KW-1003">Cell membrane</keyword>
<proteinExistence type="inferred from homology"/>
<dbReference type="SUPFAM" id="SSF103473">
    <property type="entry name" value="MFS general substrate transporter"/>
    <property type="match status" value="1"/>
</dbReference>
<feature type="domain" description="Major facilitator superfamily (MFS) profile" evidence="9">
    <location>
        <begin position="11"/>
        <end position="395"/>
    </location>
</feature>
<feature type="transmembrane region" description="Helical" evidence="8">
    <location>
        <begin position="135"/>
        <end position="160"/>
    </location>
</feature>
<evidence type="ECO:0000256" key="1">
    <source>
        <dbReference type="ARBA" id="ARBA00004651"/>
    </source>
</evidence>
<dbReference type="Pfam" id="PF07690">
    <property type="entry name" value="MFS_1"/>
    <property type="match status" value="1"/>
</dbReference>
<dbReference type="Gene3D" id="1.20.1720.10">
    <property type="entry name" value="Multidrug resistance protein D"/>
    <property type="match status" value="1"/>
</dbReference>
<dbReference type="AlphaFoldDB" id="A0A5D4NW64"/>
<comment type="similarity">
    <text evidence="2 8">Belongs to the major facilitator superfamily. Bcr/CmlA family.</text>
</comment>
<dbReference type="GO" id="GO:0042910">
    <property type="term" value="F:xenobiotic transmembrane transporter activity"/>
    <property type="evidence" value="ECO:0007669"/>
    <property type="project" value="InterPro"/>
</dbReference>
<dbReference type="EMBL" id="VTEI01000003">
    <property type="protein sequence ID" value="TYS17714.1"/>
    <property type="molecule type" value="Genomic_DNA"/>
</dbReference>
<feature type="transmembrane region" description="Helical" evidence="8">
    <location>
        <begin position="215"/>
        <end position="239"/>
    </location>
</feature>
<comment type="subcellular location">
    <subcellularLocation>
        <location evidence="1 8">Cell membrane</location>
        <topology evidence="1 8">Multi-pass membrane protein</topology>
    </subcellularLocation>
</comment>
<dbReference type="GO" id="GO:1990961">
    <property type="term" value="P:xenobiotic detoxification by transmembrane export across the plasma membrane"/>
    <property type="evidence" value="ECO:0007669"/>
    <property type="project" value="InterPro"/>
</dbReference>
<evidence type="ECO:0000256" key="6">
    <source>
        <dbReference type="ARBA" id="ARBA00022989"/>
    </source>
</evidence>
<keyword evidence="3 8" id="KW-0813">Transport</keyword>
<name>A0A5D4NW64_9BACI</name>
<evidence type="ECO:0000313" key="10">
    <source>
        <dbReference type="EMBL" id="TYS17714.1"/>
    </source>
</evidence>
<organism evidence="10 11">
    <name type="scientific">Rossellomorea vietnamensis</name>
    <dbReference type="NCBI Taxonomy" id="218284"/>
    <lineage>
        <taxon>Bacteria</taxon>
        <taxon>Bacillati</taxon>
        <taxon>Bacillota</taxon>
        <taxon>Bacilli</taxon>
        <taxon>Bacillales</taxon>
        <taxon>Bacillaceae</taxon>
        <taxon>Rossellomorea</taxon>
    </lineage>
</organism>
<dbReference type="InterPro" id="IPR036259">
    <property type="entry name" value="MFS_trans_sf"/>
</dbReference>
<sequence length="409" mass="43591">MNLSKTKRVQLVFLLGSLAILGPFTIDTYLPSFPTIVNDFHTNASLVQISLTTCLLGLGLGQLIIGPMSDVHGRRKPLVIFLTLYFLSSVTCAIAPNIYTLIVSRFIQGFAAAGGLVISRAIARDLFNGRELTKFFASLMLVGNLGPIIAPIIGGAILTFTSWKGVFIVLACIGVIFTFTVTLKLEETLPTEKRVPGNFKQVIKNFGMLLKDREFAGYAFTQGFITAGIFAYVSGISFVYQNIYGVSPQTFSFLFGVNGVGLIIGTQLVGRLSDYIPEKTFLKIGLGISNTAAVLLLAAIILKAPLLFVAIPIFFLVMCISIIGTASFSLAIETKGHVAGSASALLGVLPFLLGSLTAPLVGVAGEYSALPMGIIILAASFLAFLSYFLLVRKGSLPLKGSDASVHNNL</sequence>
<accession>A0A5D4NW64</accession>
<dbReference type="PANTHER" id="PTHR23502:SF132">
    <property type="entry name" value="POLYAMINE TRANSPORTER 2-RELATED"/>
    <property type="match status" value="1"/>
</dbReference>
<keyword evidence="6 8" id="KW-1133">Transmembrane helix</keyword>
<keyword evidence="7 8" id="KW-0472">Membrane</keyword>
<feature type="transmembrane region" description="Helical" evidence="8">
    <location>
        <begin position="166"/>
        <end position="185"/>
    </location>
</feature>
<dbReference type="Proteomes" id="UP000322267">
    <property type="component" value="Unassembled WGS sequence"/>
</dbReference>
<feature type="transmembrane region" description="Helical" evidence="8">
    <location>
        <begin position="370"/>
        <end position="390"/>
    </location>
</feature>
<dbReference type="InterPro" id="IPR004812">
    <property type="entry name" value="Efflux_drug-R_Bcr/CmlA"/>
</dbReference>
<dbReference type="NCBIfam" id="TIGR00710">
    <property type="entry name" value="efflux_Bcr_CflA"/>
    <property type="match status" value="1"/>
</dbReference>
<comment type="caution">
    <text evidence="10">The sequence shown here is derived from an EMBL/GenBank/DDBJ whole genome shotgun (WGS) entry which is preliminary data.</text>
</comment>
<feature type="transmembrane region" description="Helical" evidence="8">
    <location>
        <begin position="46"/>
        <end position="66"/>
    </location>
</feature>
<evidence type="ECO:0000256" key="2">
    <source>
        <dbReference type="ARBA" id="ARBA00006236"/>
    </source>
</evidence>
<dbReference type="InterPro" id="IPR020846">
    <property type="entry name" value="MFS_dom"/>
</dbReference>
<feature type="transmembrane region" description="Helical" evidence="8">
    <location>
        <begin position="105"/>
        <end position="123"/>
    </location>
</feature>
<feature type="transmembrane region" description="Helical" evidence="8">
    <location>
        <begin position="281"/>
        <end position="302"/>
    </location>
</feature>
<reference evidence="10 11" key="1">
    <citation type="submission" date="2019-08" db="EMBL/GenBank/DDBJ databases">
        <title>Bacillus genomes from the desert of Cuatro Cienegas, Coahuila.</title>
        <authorList>
            <person name="Olmedo-Alvarez G."/>
        </authorList>
    </citation>
    <scope>NUCLEOTIDE SEQUENCE [LARGE SCALE GENOMIC DNA]</scope>
    <source>
        <strain evidence="10 11">CH34_1T</strain>
    </source>
</reference>
<evidence type="ECO:0000256" key="4">
    <source>
        <dbReference type="ARBA" id="ARBA00022475"/>
    </source>
</evidence>
<dbReference type="NCBIfam" id="NF008314">
    <property type="entry name" value="PRK11102.1"/>
    <property type="match status" value="1"/>
</dbReference>
<dbReference type="GO" id="GO:0005886">
    <property type="term" value="C:plasma membrane"/>
    <property type="evidence" value="ECO:0007669"/>
    <property type="project" value="UniProtKB-SubCell"/>
</dbReference>
<keyword evidence="5 8" id="KW-0812">Transmembrane</keyword>
<feature type="transmembrane region" description="Helical" evidence="8">
    <location>
        <begin position="9"/>
        <end position="26"/>
    </location>
</feature>
<evidence type="ECO:0000259" key="9">
    <source>
        <dbReference type="PROSITE" id="PS50850"/>
    </source>
</evidence>
<gene>
    <name evidence="10" type="ORF">FZC78_07585</name>
</gene>
<feature type="transmembrane region" description="Helical" evidence="8">
    <location>
        <begin position="78"/>
        <end position="99"/>
    </location>
</feature>
<dbReference type="InterPro" id="IPR011701">
    <property type="entry name" value="MFS"/>
</dbReference>
<evidence type="ECO:0000313" key="11">
    <source>
        <dbReference type="Proteomes" id="UP000322267"/>
    </source>
</evidence>
<evidence type="ECO:0000256" key="3">
    <source>
        <dbReference type="ARBA" id="ARBA00022448"/>
    </source>
</evidence>
<feature type="transmembrane region" description="Helical" evidence="8">
    <location>
        <begin position="308"/>
        <end position="332"/>
    </location>
</feature>
<dbReference type="OrthoDB" id="9800416at2"/>
<protein>
    <recommendedName>
        <fullName evidence="8">Bcr/CflA family efflux transporter</fullName>
    </recommendedName>
</protein>
<dbReference type="PANTHER" id="PTHR23502">
    <property type="entry name" value="MAJOR FACILITATOR SUPERFAMILY"/>
    <property type="match status" value="1"/>
</dbReference>
<feature type="transmembrane region" description="Helical" evidence="8">
    <location>
        <begin position="251"/>
        <end position="269"/>
    </location>
</feature>